<organism evidence="1">
    <name type="scientific">marine metagenome</name>
    <dbReference type="NCBI Taxonomy" id="408172"/>
    <lineage>
        <taxon>unclassified sequences</taxon>
        <taxon>metagenomes</taxon>
        <taxon>ecological metagenomes</taxon>
    </lineage>
</organism>
<feature type="non-terminal residue" evidence="1">
    <location>
        <position position="123"/>
    </location>
</feature>
<dbReference type="Pfam" id="PF00480">
    <property type="entry name" value="ROK"/>
    <property type="match status" value="1"/>
</dbReference>
<sequence length="123" mass="12817">MDKCGIGIDIGGTEIKAASFDLVSGKMLSKETAPTQDGAFTNGIPSFVGSVNKLVTDLLSDLGQKLSVIGVSAPGLVQKNERAIGYMPGRLEGLEGLDWTTALNMDIEIQVVNDAHAALLGEV</sequence>
<gene>
    <name evidence="1" type="ORF">METZ01_LOCUS486017</name>
</gene>
<dbReference type="CDD" id="cd23763">
    <property type="entry name" value="ASKHA_ATPase_ROK"/>
    <property type="match status" value="1"/>
</dbReference>
<accession>A0A383CM91</accession>
<dbReference type="EMBL" id="UINC01209930">
    <property type="protein sequence ID" value="SVE33163.1"/>
    <property type="molecule type" value="Genomic_DNA"/>
</dbReference>
<protein>
    <recommendedName>
        <fullName evidence="2">ROK family protein</fullName>
    </recommendedName>
</protein>
<evidence type="ECO:0008006" key="2">
    <source>
        <dbReference type="Google" id="ProtNLM"/>
    </source>
</evidence>
<reference evidence="1" key="1">
    <citation type="submission" date="2018-05" db="EMBL/GenBank/DDBJ databases">
        <authorList>
            <person name="Lanie J.A."/>
            <person name="Ng W.-L."/>
            <person name="Kazmierczak K.M."/>
            <person name="Andrzejewski T.M."/>
            <person name="Davidsen T.M."/>
            <person name="Wayne K.J."/>
            <person name="Tettelin H."/>
            <person name="Glass J.I."/>
            <person name="Rusch D."/>
            <person name="Podicherti R."/>
            <person name="Tsui H.-C.T."/>
            <person name="Winkler M.E."/>
        </authorList>
    </citation>
    <scope>NUCLEOTIDE SEQUENCE</scope>
</reference>
<dbReference type="InterPro" id="IPR000600">
    <property type="entry name" value="ROK"/>
</dbReference>
<dbReference type="Gene3D" id="3.30.420.40">
    <property type="match status" value="1"/>
</dbReference>
<evidence type="ECO:0000313" key="1">
    <source>
        <dbReference type="EMBL" id="SVE33163.1"/>
    </source>
</evidence>
<dbReference type="InterPro" id="IPR043129">
    <property type="entry name" value="ATPase_NBD"/>
</dbReference>
<proteinExistence type="predicted"/>
<dbReference type="AlphaFoldDB" id="A0A383CM91"/>
<dbReference type="PANTHER" id="PTHR18964">
    <property type="entry name" value="ROK (REPRESSOR, ORF, KINASE) FAMILY"/>
    <property type="match status" value="1"/>
</dbReference>
<dbReference type="PANTHER" id="PTHR18964:SF149">
    <property type="entry name" value="BIFUNCTIONAL UDP-N-ACETYLGLUCOSAMINE 2-EPIMERASE_N-ACETYLMANNOSAMINE KINASE"/>
    <property type="match status" value="1"/>
</dbReference>
<name>A0A383CM91_9ZZZZ</name>
<dbReference type="SUPFAM" id="SSF53067">
    <property type="entry name" value="Actin-like ATPase domain"/>
    <property type="match status" value="1"/>
</dbReference>